<dbReference type="Pfam" id="PF10829">
    <property type="entry name" value="DUF2554"/>
    <property type="match status" value="1"/>
</dbReference>
<evidence type="ECO:0000313" key="2">
    <source>
        <dbReference type="EMBL" id="SUG47718.1"/>
    </source>
</evidence>
<keyword evidence="1" id="KW-0732">Signal</keyword>
<feature type="signal peptide" evidence="1">
    <location>
        <begin position="1"/>
        <end position="22"/>
    </location>
</feature>
<name>A0A379TAS1_SALER</name>
<gene>
    <name evidence="2" type="ORF">NCTC8297_02995</name>
</gene>
<reference evidence="2 3" key="1">
    <citation type="submission" date="2018-06" db="EMBL/GenBank/DDBJ databases">
        <authorList>
            <consortium name="Pathogen Informatics"/>
            <person name="Doyle S."/>
        </authorList>
    </citation>
    <scope>NUCLEOTIDE SEQUENCE [LARGE SCALE GENOMIC DNA]</scope>
    <source>
        <strain evidence="2 3">NCTC8297</strain>
    </source>
</reference>
<feature type="chain" id="PRO_5016904592" evidence="1">
    <location>
        <begin position="23"/>
        <end position="41"/>
    </location>
</feature>
<proteinExistence type="predicted"/>
<sequence>MFTKALSVVLLTCALFSGQLLAKQQGHEFVWFETGGHQLKT</sequence>
<dbReference type="EMBL" id="UGXG01000002">
    <property type="protein sequence ID" value="SUG47718.1"/>
    <property type="molecule type" value="Genomic_DNA"/>
</dbReference>
<protein>
    <submittedName>
        <fullName evidence="2">Protein yncJ</fullName>
    </submittedName>
</protein>
<evidence type="ECO:0000256" key="1">
    <source>
        <dbReference type="SAM" id="SignalP"/>
    </source>
</evidence>
<organism evidence="2 3">
    <name type="scientific">Salmonella enterica subsp. arizonae</name>
    <dbReference type="NCBI Taxonomy" id="59203"/>
    <lineage>
        <taxon>Bacteria</taxon>
        <taxon>Pseudomonadati</taxon>
        <taxon>Pseudomonadota</taxon>
        <taxon>Gammaproteobacteria</taxon>
        <taxon>Enterobacterales</taxon>
        <taxon>Enterobacteriaceae</taxon>
        <taxon>Salmonella</taxon>
    </lineage>
</organism>
<dbReference type="Proteomes" id="UP000254741">
    <property type="component" value="Unassembled WGS sequence"/>
</dbReference>
<evidence type="ECO:0000313" key="3">
    <source>
        <dbReference type="Proteomes" id="UP000254741"/>
    </source>
</evidence>
<dbReference type="AlphaFoldDB" id="A0A379TAS1"/>
<dbReference type="InterPro" id="IPR020117">
    <property type="entry name" value="Uncharacterised_YncJ"/>
</dbReference>
<accession>A0A379TAS1</accession>